<feature type="transmembrane region" description="Helical" evidence="2">
    <location>
        <begin position="133"/>
        <end position="152"/>
    </location>
</feature>
<sequence>MMSQPRNRRRLFGGLLILLFGGLSISLPATSWAAGCGPLDLGACVDAAQYSFWFGLTALGWSINRTLLMLAYQLDTFRWWLVEIAFTSAYQVLIDVIDPLLVPVASIAIIIGGLALLLFPIFGRLEVVKLRHALAWVVLAPVLLTISGPLIVQTEALREDLGAALFNGVSSLAPGAIFGVTGSDMAEVTPLYPSNPCGTSLTRRSGVATLRMDDLAAALLWANAQDIHCPEYAGPSIDIPDSFYLAVPEGPGYATGQAVGTMDQPAERASAVDAIQRGAVRTALGLLPSSLAVIDALVQFVFALCLLVLWIGLPLGLLVVFFTQTNQPVTGLFRRVLSVLQVSWSSSVVLGLLFACLLAAAELRNAAAYTGFAIGGLLVTSFILMVAVSTLSTCLRTINDALAVATGLNPAEGLAHARGLATATAGIGMAALTGGAGVALTGAIAARQTGSGRYAAGAMLGRATPLAQVGEIAQAFGATDEVTSGLVTGGRSQRGGLRSLAALTGADARRRDASGRTPGDYVTERRVAQMLAHPPDLGTTSPPPLPDDDALVAAMRQRAALPAENRAPRYGYLGDAWNRLSSQVHLPHAGSSATSGEPATASVAMHLDPNQRTIVWSPPVAPDDLPPQRLSLPRHQARIPRLLTLGYHVQHEDDQTITIWQPNPPAQPHPPALTSLDQHIHLVEAGAMLGNLDELRAERQRLRQGLPTPPTAPRQGRAQPPAATSSEGENA</sequence>
<evidence type="ECO:0000313" key="3">
    <source>
        <dbReference type="EMBL" id="MBP1466728.1"/>
    </source>
</evidence>
<dbReference type="EMBL" id="SIJK02000023">
    <property type="protein sequence ID" value="MBP1466728.1"/>
    <property type="molecule type" value="Genomic_DNA"/>
</dbReference>
<feature type="transmembrane region" description="Helical" evidence="2">
    <location>
        <begin position="367"/>
        <end position="388"/>
    </location>
</feature>
<keyword evidence="4" id="KW-1185">Reference proteome</keyword>
<dbReference type="RefSeq" id="WP_135478747.1">
    <property type="nucleotide sequence ID" value="NZ_SIJK02000023.1"/>
</dbReference>
<keyword evidence="2" id="KW-1133">Transmembrane helix</keyword>
<feature type="compositionally biased region" description="Low complexity" evidence="1">
    <location>
        <begin position="713"/>
        <end position="724"/>
    </location>
</feature>
<comment type="caution">
    <text evidence="3">The sequence shown here is derived from an EMBL/GenBank/DDBJ whole genome shotgun (WGS) entry which is preliminary data.</text>
</comment>
<organism evidence="3 4">
    <name type="scientific">Candidatus Chloroploca mongolica</name>
    <dbReference type="NCBI Taxonomy" id="2528176"/>
    <lineage>
        <taxon>Bacteria</taxon>
        <taxon>Bacillati</taxon>
        <taxon>Chloroflexota</taxon>
        <taxon>Chloroflexia</taxon>
        <taxon>Chloroflexales</taxon>
        <taxon>Chloroflexineae</taxon>
        <taxon>Oscillochloridaceae</taxon>
        <taxon>Candidatus Chloroploca</taxon>
    </lineage>
</organism>
<feature type="transmembrane region" description="Helical" evidence="2">
    <location>
        <begin position="100"/>
        <end position="121"/>
    </location>
</feature>
<protein>
    <recommendedName>
        <fullName evidence="5">TrbL/VirB6 plasmid conjugal transfer protein</fullName>
    </recommendedName>
</protein>
<evidence type="ECO:0000256" key="2">
    <source>
        <dbReference type="SAM" id="Phobius"/>
    </source>
</evidence>
<dbReference type="Proteomes" id="UP001193081">
    <property type="component" value="Unassembled WGS sequence"/>
</dbReference>
<proteinExistence type="predicted"/>
<gene>
    <name evidence="3" type="ORF">EYB53_013510</name>
</gene>
<keyword evidence="2" id="KW-0472">Membrane</keyword>
<keyword evidence="2" id="KW-0812">Transmembrane</keyword>
<feature type="transmembrane region" description="Helical" evidence="2">
    <location>
        <begin position="49"/>
        <end position="70"/>
    </location>
</feature>
<evidence type="ECO:0000256" key="1">
    <source>
        <dbReference type="SAM" id="MobiDB-lite"/>
    </source>
</evidence>
<feature type="transmembrane region" description="Helical" evidence="2">
    <location>
        <begin position="342"/>
        <end position="361"/>
    </location>
</feature>
<feature type="transmembrane region" description="Helical" evidence="2">
    <location>
        <begin position="296"/>
        <end position="322"/>
    </location>
</feature>
<evidence type="ECO:0000313" key="4">
    <source>
        <dbReference type="Proteomes" id="UP001193081"/>
    </source>
</evidence>
<evidence type="ECO:0008006" key="5">
    <source>
        <dbReference type="Google" id="ProtNLM"/>
    </source>
</evidence>
<feature type="region of interest" description="Disordered" evidence="1">
    <location>
        <begin position="699"/>
        <end position="731"/>
    </location>
</feature>
<accession>A0ABS4DBA7</accession>
<reference evidence="3 4" key="1">
    <citation type="submission" date="2021-03" db="EMBL/GenBank/DDBJ databases">
        <authorList>
            <person name="Grouzdev D.S."/>
        </authorList>
    </citation>
    <scope>NUCLEOTIDE SEQUENCE [LARGE SCALE GENOMIC DNA]</scope>
    <source>
        <strain evidence="3 4">M50-1</strain>
    </source>
</reference>
<name>A0ABS4DBA7_9CHLR</name>